<dbReference type="InterPro" id="IPR000713">
    <property type="entry name" value="Mur_ligase_N"/>
</dbReference>
<feature type="binding site" evidence="11">
    <location>
        <begin position="106"/>
        <end position="112"/>
    </location>
    <ligand>
        <name>ATP</name>
        <dbReference type="ChEBI" id="CHEBI:30616"/>
    </ligand>
</feature>
<evidence type="ECO:0000256" key="6">
    <source>
        <dbReference type="ARBA" id="ARBA00022840"/>
    </source>
</evidence>
<keyword evidence="10 11" id="KW-0961">Cell wall biogenesis/degradation</keyword>
<dbReference type="PANTHER" id="PTHR23135:SF4">
    <property type="entry name" value="UDP-N-ACETYLMURAMOYL-L-ALANYL-D-GLUTAMATE--2,6-DIAMINOPIMELATE LIGASE MURE HOMOLOG, CHLOROPLASTIC"/>
    <property type="match status" value="1"/>
</dbReference>
<evidence type="ECO:0000256" key="11">
    <source>
        <dbReference type="HAMAP-Rule" id="MF_00208"/>
    </source>
</evidence>
<evidence type="ECO:0000313" key="16">
    <source>
        <dbReference type="EMBL" id="BDU76619.1"/>
    </source>
</evidence>
<evidence type="ECO:0000256" key="5">
    <source>
        <dbReference type="ARBA" id="ARBA00022741"/>
    </source>
</evidence>
<dbReference type="GO" id="GO:0004326">
    <property type="term" value="F:tetrahydrofolylpolyglutamate synthase activity"/>
    <property type="evidence" value="ECO:0007669"/>
    <property type="project" value="InterPro"/>
</dbReference>
<feature type="domain" description="Mur ligase N-terminal catalytic" evidence="13">
    <location>
        <begin position="20"/>
        <end position="69"/>
    </location>
</feature>
<evidence type="ECO:0000256" key="4">
    <source>
        <dbReference type="ARBA" id="ARBA00022618"/>
    </source>
</evidence>
<dbReference type="RefSeq" id="WP_316411469.1">
    <property type="nucleotide sequence ID" value="NZ_AP027081.1"/>
</dbReference>
<dbReference type="GO" id="GO:0005737">
    <property type="term" value="C:cytoplasm"/>
    <property type="evidence" value="ECO:0007669"/>
    <property type="project" value="UniProtKB-SubCell"/>
</dbReference>
<evidence type="ECO:0000256" key="12">
    <source>
        <dbReference type="RuleBase" id="RU004135"/>
    </source>
</evidence>
<evidence type="ECO:0000259" key="13">
    <source>
        <dbReference type="Pfam" id="PF01225"/>
    </source>
</evidence>
<dbReference type="Gene3D" id="3.40.1390.10">
    <property type="entry name" value="MurE/MurF, N-terminal domain"/>
    <property type="match status" value="1"/>
</dbReference>
<keyword evidence="6 11" id="KW-0067">ATP-binding</keyword>
<protein>
    <recommendedName>
        <fullName evidence="11">UDP-N-acetylmuramyl-tripeptide synthetase</fullName>
        <ecNumber evidence="11">6.3.2.-</ecNumber>
    </recommendedName>
    <alternativeName>
        <fullName evidence="11">UDP-MurNAc-tripeptide synthetase</fullName>
    </alternativeName>
</protein>
<feature type="binding site" evidence="11">
    <location>
        <position position="28"/>
    </location>
    <ligand>
        <name>UDP-N-acetyl-alpha-D-muramoyl-L-alanyl-D-glutamate</name>
        <dbReference type="ChEBI" id="CHEBI:83900"/>
    </ligand>
</feature>
<evidence type="ECO:0000259" key="15">
    <source>
        <dbReference type="Pfam" id="PF08245"/>
    </source>
</evidence>
<feature type="domain" description="Mur ligase C-terminal" evidence="14">
    <location>
        <begin position="321"/>
        <end position="454"/>
    </location>
</feature>
<dbReference type="InterPro" id="IPR035911">
    <property type="entry name" value="MurE/MurF_N"/>
</dbReference>
<feature type="binding site" evidence="11">
    <location>
        <begin position="148"/>
        <end position="149"/>
    </location>
    <ligand>
        <name>UDP-N-acetyl-alpha-D-muramoyl-L-alanyl-D-glutamate</name>
        <dbReference type="ChEBI" id="CHEBI:83900"/>
    </ligand>
</feature>
<sequence>MKFSDWLRGEDVEVAGPDAEITDITCDSREAAPGWAFVALRGAKADGADFVPSALARGASAILCDRALDVPVPFARLLGGRAAMAALARKLYGAPDGALALIGVTGTNGKTTTTTLIRQLLRGAGLGCGLIGTVLNAAGGLEEEAVRTTPESPAFFRWIRRGVEAGDAAMAVEVSSHSLVLDRVAGARFRVGVFTNLTQDHLDFHGDMETYFRAKALLFDRCDRALVNADDPWGRRLLERPGARAYAIEADADYRALDLALSPTGTAFTLAAPSGTYPVRSPLLGRFNAYNLLAALAACAEAGFDLAALLPAVAGLTGAPGRIDRVDRGQPFGVLVDYAHTPDALEKLLAEGRRLLSPGGRLHVLFGCGGDRDRTKRPLMAAAVAAHADVLWHTSDNLRGEDPDRILDDAAAGIPAAILADPARYHREADRALAVQAAVAACRPGDLLLLAGKGHEPYQEIRGVKHPYSDRDAVEAALAGRPVPRPWAEVR</sequence>
<dbReference type="InterPro" id="IPR018109">
    <property type="entry name" value="Folylpolyglutamate_synth_CS"/>
</dbReference>
<comment type="PTM">
    <text evidence="11">Carboxylation is probably crucial for Mg(2+) binding and, consequently, for the gamma-phosphate positioning of ATP.</text>
</comment>
<dbReference type="GO" id="GO:0071555">
    <property type="term" value="P:cell wall organization"/>
    <property type="evidence" value="ECO:0007669"/>
    <property type="project" value="UniProtKB-KW"/>
</dbReference>
<comment type="similarity">
    <text evidence="1 11">Belongs to the MurCDEF family. MurE subfamily.</text>
</comment>
<dbReference type="Pfam" id="PF02875">
    <property type="entry name" value="Mur_ligase_C"/>
    <property type="match status" value="1"/>
</dbReference>
<keyword evidence="11" id="KW-0460">Magnesium</keyword>
<dbReference type="KEGG" id="msea:METESE_15770"/>
<dbReference type="EMBL" id="AP027081">
    <property type="protein sequence ID" value="BDU76619.1"/>
    <property type="molecule type" value="Genomic_DNA"/>
</dbReference>
<dbReference type="GO" id="GO:0051301">
    <property type="term" value="P:cell division"/>
    <property type="evidence" value="ECO:0007669"/>
    <property type="project" value="UniProtKB-KW"/>
</dbReference>
<keyword evidence="9 11" id="KW-0131">Cell cycle</keyword>
<comment type="function">
    <text evidence="11">Catalyzes the addition of an amino acid to the nucleotide precursor UDP-N-acetylmuramoyl-L-alanyl-D-glutamate (UMAG) in the biosynthesis of bacterial cell-wall peptidoglycan.</text>
</comment>
<feature type="domain" description="Mur ligase central" evidence="15">
    <location>
        <begin position="104"/>
        <end position="299"/>
    </location>
</feature>
<dbReference type="NCBIfam" id="NF001126">
    <property type="entry name" value="PRK00139.1-4"/>
    <property type="match status" value="1"/>
</dbReference>
<dbReference type="InterPro" id="IPR036615">
    <property type="entry name" value="Mur_ligase_C_dom_sf"/>
</dbReference>
<dbReference type="InterPro" id="IPR005761">
    <property type="entry name" value="UDP-N-AcMur-Glu-dNH2Pim_ligase"/>
</dbReference>
<dbReference type="SUPFAM" id="SSF53244">
    <property type="entry name" value="MurD-like peptide ligases, peptide-binding domain"/>
    <property type="match status" value="1"/>
</dbReference>
<name>A0AA48GUR9_9BACT</name>
<dbReference type="Gene3D" id="3.40.1190.10">
    <property type="entry name" value="Mur-like, catalytic domain"/>
    <property type="match status" value="1"/>
</dbReference>
<dbReference type="InterPro" id="IPR013221">
    <property type="entry name" value="Mur_ligase_cen"/>
</dbReference>
<dbReference type="PROSITE" id="PS01011">
    <property type="entry name" value="FOLYLPOLYGLU_SYNT_1"/>
    <property type="match status" value="1"/>
</dbReference>
<feature type="binding site" evidence="11">
    <location>
        <position position="175"/>
    </location>
    <ligand>
        <name>UDP-N-acetyl-alpha-D-muramoyl-L-alanyl-D-glutamate</name>
        <dbReference type="ChEBI" id="CHEBI:83900"/>
    </ligand>
</feature>
<dbReference type="Gene3D" id="3.90.190.20">
    <property type="entry name" value="Mur ligase, C-terminal domain"/>
    <property type="match status" value="1"/>
</dbReference>
<dbReference type="Pfam" id="PF08245">
    <property type="entry name" value="Mur_ligase_M"/>
    <property type="match status" value="1"/>
</dbReference>
<evidence type="ECO:0000256" key="7">
    <source>
        <dbReference type="ARBA" id="ARBA00022960"/>
    </source>
</evidence>
<evidence type="ECO:0000256" key="2">
    <source>
        <dbReference type="ARBA" id="ARBA00022490"/>
    </source>
</evidence>
<evidence type="ECO:0000256" key="3">
    <source>
        <dbReference type="ARBA" id="ARBA00022598"/>
    </source>
</evidence>
<feature type="binding site" evidence="11">
    <location>
        <position position="183"/>
    </location>
    <ligand>
        <name>UDP-N-acetyl-alpha-D-muramoyl-L-alanyl-D-glutamate</name>
        <dbReference type="ChEBI" id="CHEBI:83900"/>
    </ligand>
</feature>
<evidence type="ECO:0000256" key="9">
    <source>
        <dbReference type="ARBA" id="ARBA00023306"/>
    </source>
</evidence>
<keyword evidence="5 11" id="KW-0547">Nucleotide-binding</keyword>
<comment type="cofactor">
    <cofactor evidence="11">
        <name>Mg(2+)</name>
        <dbReference type="ChEBI" id="CHEBI:18420"/>
    </cofactor>
</comment>
<keyword evidence="4 11" id="KW-0132">Cell division</keyword>
<dbReference type="NCBIfam" id="TIGR01085">
    <property type="entry name" value="murE"/>
    <property type="match status" value="1"/>
</dbReference>
<dbReference type="Pfam" id="PF01225">
    <property type="entry name" value="Mur_ligase"/>
    <property type="match status" value="1"/>
</dbReference>
<dbReference type="InterPro" id="IPR036565">
    <property type="entry name" value="Mur-like_cat_sf"/>
</dbReference>
<keyword evidence="17" id="KW-1185">Reference proteome</keyword>
<proteinExistence type="inferred from homology"/>
<comment type="caution">
    <text evidence="11">Lacks conserved residue(s) required for the propagation of feature annotation.</text>
</comment>
<keyword evidence="7 11" id="KW-0133">Cell shape</keyword>
<dbReference type="Proteomes" id="UP001228113">
    <property type="component" value="Chromosome"/>
</dbReference>
<feature type="modified residue" description="N6-carboxylysine" evidence="11">
    <location>
        <position position="215"/>
    </location>
</feature>
<comment type="pathway">
    <text evidence="11 12">Cell wall biogenesis; peptidoglycan biosynthesis.</text>
</comment>
<dbReference type="HAMAP" id="MF_00208">
    <property type="entry name" value="MurE"/>
    <property type="match status" value="1"/>
</dbReference>
<evidence type="ECO:0000256" key="8">
    <source>
        <dbReference type="ARBA" id="ARBA00022984"/>
    </source>
</evidence>
<reference evidence="16" key="1">
    <citation type="journal article" date="2023" name="Int. J. Syst. Evol. Microbiol.">
        <title>Mesoterricola silvestris gen. nov., sp. nov., Mesoterricola sediminis sp. nov., Geothrix oryzae sp. nov., Geothrix edaphica sp. nov., Geothrix rubra sp. nov., and Geothrix limicola sp. nov., six novel members of Acidobacteriota isolated from soils.</title>
        <authorList>
            <person name="Itoh H."/>
            <person name="Sugisawa Y."/>
            <person name="Mise K."/>
            <person name="Xu Z."/>
            <person name="Kuniyasu M."/>
            <person name="Ushijima N."/>
            <person name="Kawano K."/>
            <person name="Kobayashi E."/>
            <person name="Shiratori Y."/>
            <person name="Masuda Y."/>
            <person name="Senoo K."/>
        </authorList>
    </citation>
    <scope>NUCLEOTIDE SEQUENCE</scope>
    <source>
        <strain evidence="16">W786</strain>
    </source>
</reference>
<dbReference type="EC" id="6.3.2.-" evidence="11"/>
<gene>
    <name evidence="11 16" type="primary">murE</name>
    <name evidence="16" type="ORF">METESE_15770</name>
</gene>
<evidence type="ECO:0000256" key="1">
    <source>
        <dbReference type="ARBA" id="ARBA00005898"/>
    </source>
</evidence>
<dbReference type="SUPFAM" id="SSF63418">
    <property type="entry name" value="MurE/MurF N-terminal domain"/>
    <property type="match status" value="1"/>
</dbReference>
<dbReference type="InterPro" id="IPR004101">
    <property type="entry name" value="Mur_ligase_C"/>
</dbReference>
<organism evidence="16 17">
    <name type="scientific">Mesoterricola sediminis</name>
    <dbReference type="NCBI Taxonomy" id="2927980"/>
    <lineage>
        <taxon>Bacteria</taxon>
        <taxon>Pseudomonadati</taxon>
        <taxon>Acidobacteriota</taxon>
        <taxon>Holophagae</taxon>
        <taxon>Holophagales</taxon>
        <taxon>Holophagaceae</taxon>
        <taxon>Mesoterricola</taxon>
    </lineage>
</organism>
<dbReference type="AlphaFoldDB" id="A0AA48GUR9"/>
<dbReference type="GO" id="GO:0008360">
    <property type="term" value="P:regulation of cell shape"/>
    <property type="evidence" value="ECO:0007669"/>
    <property type="project" value="UniProtKB-KW"/>
</dbReference>
<accession>A0AA48GUR9</accession>
<evidence type="ECO:0000256" key="10">
    <source>
        <dbReference type="ARBA" id="ARBA00023316"/>
    </source>
</evidence>
<evidence type="ECO:0000259" key="14">
    <source>
        <dbReference type="Pfam" id="PF02875"/>
    </source>
</evidence>
<keyword evidence="3 11" id="KW-0436">Ligase</keyword>
<dbReference type="SUPFAM" id="SSF53623">
    <property type="entry name" value="MurD-like peptide ligases, catalytic domain"/>
    <property type="match status" value="1"/>
</dbReference>
<dbReference type="GO" id="GO:0009252">
    <property type="term" value="P:peptidoglycan biosynthetic process"/>
    <property type="evidence" value="ECO:0007669"/>
    <property type="project" value="UniProtKB-UniRule"/>
</dbReference>
<dbReference type="PANTHER" id="PTHR23135">
    <property type="entry name" value="MUR LIGASE FAMILY MEMBER"/>
    <property type="match status" value="1"/>
</dbReference>
<dbReference type="GO" id="GO:0000287">
    <property type="term" value="F:magnesium ion binding"/>
    <property type="evidence" value="ECO:0007669"/>
    <property type="project" value="UniProtKB-UniRule"/>
</dbReference>
<keyword evidence="2 11" id="KW-0963">Cytoplasm</keyword>
<comment type="subcellular location">
    <subcellularLocation>
        <location evidence="11 12">Cytoplasm</location>
    </subcellularLocation>
</comment>
<dbReference type="GO" id="GO:0005524">
    <property type="term" value="F:ATP binding"/>
    <property type="evidence" value="ECO:0007669"/>
    <property type="project" value="UniProtKB-UniRule"/>
</dbReference>
<keyword evidence="8 11" id="KW-0573">Peptidoglycan synthesis</keyword>
<evidence type="ECO:0000313" key="17">
    <source>
        <dbReference type="Proteomes" id="UP001228113"/>
    </source>
</evidence>